<comment type="caution">
    <text evidence="7">The sequence shown here is derived from an EMBL/GenBank/DDBJ whole genome shotgun (WGS) entry which is preliminary data.</text>
</comment>
<sequence>MTITAQRDRATYRQVLAEPRFRLLFATRFVAIAADTLRILALSVLVFAVTGSALLSAVTYGIGFLPQAVGAALLGTLADRIRPRRLIAAGYALEAVTAAVLALVHLPVAASLGIVAGIACLTPVFGGASTRVVAEVLTGDAYVLGRSLSNMSSSAAQLLGLACGGVAVAAVGARHALLASAGCHLVAALAVRLRLPDLAPPTGTRKGSTLRQSLSNNRRLLADARVRGLLFAQWLPPAFFVGGESLIIAYAAARRFPPGSAGMLIACVPVGMLVGDLVVGRFVAPGTRERLVVPLVVVLGLPLVAFAADPPLVLVATLLVLAGTGFAYALGLQRRFLDALPSSSRGQAFGLLSAGLMTMQGAGPVLFGFVAQLASTGVAIGLAGAATVVVALICRDRPV</sequence>
<dbReference type="InterPro" id="IPR011701">
    <property type="entry name" value="MFS"/>
</dbReference>
<name>A0A8J3QPD6_9ACTN</name>
<accession>A0A8J3QPD6</accession>
<dbReference type="Pfam" id="PF07690">
    <property type="entry name" value="MFS_1"/>
    <property type="match status" value="1"/>
</dbReference>
<dbReference type="CDD" id="cd06173">
    <property type="entry name" value="MFS_MefA_like"/>
    <property type="match status" value="1"/>
</dbReference>
<organism evidence="7 8">
    <name type="scientific">Rugosimonospora africana</name>
    <dbReference type="NCBI Taxonomy" id="556532"/>
    <lineage>
        <taxon>Bacteria</taxon>
        <taxon>Bacillati</taxon>
        <taxon>Actinomycetota</taxon>
        <taxon>Actinomycetes</taxon>
        <taxon>Micromonosporales</taxon>
        <taxon>Micromonosporaceae</taxon>
        <taxon>Rugosimonospora</taxon>
    </lineage>
</organism>
<dbReference type="PANTHER" id="PTHR23513">
    <property type="entry name" value="INTEGRAL MEMBRANE EFFLUX PROTEIN-RELATED"/>
    <property type="match status" value="1"/>
</dbReference>
<dbReference type="InterPro" id="IPR036259">
    <property type="entry name" value="MFS_trans_sf"/>
</dbReference>
<protein>
    <recommendedName>
        <fullName evidence="9">MFS transporter</fullName>
    </recommendedName>
</protein>
<feature type="transmembrane region" description="Helical" evidence="6">
    <location>
        <begin position="348"/>
        <end position="367"/>
    </location>
</feature>
<keyword evidence="8" id="KW-1185">Reference proteome</keyword>
<evidence type="ECO:0000313" key="8">
    <source>
        <dbReference type="Proteomes" id="UP000642748"/>
    </source>
</evidence>
<dbReference type="EMBL" id="BONZ01000021">
    <property type="protein sequence ID" value="GIH14101.1"/>
    <property type="molecule type" value="Genomic_DNA"/>
</dbReference>
<proteinExistence type="predicted"/>
<dbReference type="Gene3D" id="1.20.1250.20">
    <property type="entry name" value="MFS general substrate transporter like domains"/>
    <property type="match status" value="1"/>
</dbReference>
<dbReference type="Proteomes" id="UP000642748">
    <property type="component" value="Unassembled WGS sequence"/>
</dbReference>
<feature type="transmembrane region" description="Helical" evidence="6">
    <location>
        <begin position="228"/>
        <end position="253"/>
    </location>
</feature>
<evidence type="ECO:0008006" key="9">
    <source>
        <dbReference type="Google" id="ProtNLM"/>
    </source>
</evidence>
<evidence type="ECO:0000256" key="1">
    <source>
        <dbReference type="ARBA" id="ARBA00004651"/>
    </source>
</evidence>
<gene>
    <name evidence="7" type="ORF">Raf01_22730</name>
</gene>
<dbReference type="PANTHER" id="PTHR23513:SF11">
    <property type="entry name" value="STAPHYLOFERRIN A TRANSPORTER"/>
    <property type="match status" value="1"/>
</dbReference>
<dbReference type="GO" id="GO:0005886">
    <property type="term" value="C:plasma membrane"/>
    <property type="evidence" value="ECO:0007669"/>
    <property type="project" value="UniProtKB-SubCell"/>
</dbReference>
<feature type="transmembrane region" description="Helical" evidence="6">
    <location>
        <begin position="291"/>
        <end position="308"/>
    </location>
</feature>
<keyword evidence="3 6" id="KW-0812">Transmembrane</keyword>
<feature type="transmembrane region" description="Helical" evidence="6">
    <location>
        <begin position="259"/>
        <end position="279"/>
    </location>
</feature>
<evidence type="ECO:0000313" key="7">
    <source>
        <dbReference type="EMBL" id="GIH14101.1"/>
    </source>
</evidence>
<evidence type="ECO:0000256" key="2">
    <source>
        <dbReference type="ARBA" id="ARBA00022475"/>
    </source>
</evidence>
<feature type="transmembrane region" description="Helical" evidence="6">
    <location>
        <begin position="155"/>
        <end position="171"/>
    </location>
</feature>
<keyword evidence="5 6" id="KW-0472">Membrane</keyword>
<evidence type="ECO:0000256" key="6">
    <source>
        <dbReference type="SAM" id="Phobius"/>
    </source>
</evidence>
<keyword evidence="4 6" id="KW-1133">Transmembrane helix</keyword>
<comment type="subcellular location">
    <subcellularLocation>
        <location evidence="1">Cell membrane</location>
        <topology evidence="1">Multi-pass membrane protein</topology>
    </subcellularLocation>
</comment>
<dbReference type="SUPFAM" id="SSF103473">
    <property type="entry name" value="MFS general substrate transporter"/>
    <property type="match status" value="1"/>
</dbReference>
<feature type="transmembrane region" description="Helical" evidence="6">
    <location>
        <begin position="373"/>
        <end position="394"/>
    </location>
</feature>
<feature type="transmembrane region" description="Helical" evidence="6">
    <location>
        <begin position="53"/>
        <end position="74"/>
    </location>
</feature>
<dbReference type="GO" id="GO:0022857">
    <property type="term" value="F:transmembrane transporter activity"/>
    <property type="evidence" value="ECO:0007669"/>
    <property type="project" value="InterPro"/>
</dbReference>
<reference evidence="7" key="1">
    <citation type="submission" date="2021-01" db="EMBL/GenBank/DDBJ databases">
        <title>Whole genome shotgun sequence of Rugosimonospora africana NBRC 104875.</title>
        <authorList>
            <person name="Komaki H."/>
            <person name="Tamura T."/>
        </authorList>
    </citation>
    <scope>NUCLEOTIDE SEQUENCE</scope>
    <source>
        <strain evidence="7">NBRC 104875</strain>
    </source>
</reference>
<feature type="transmembrane region" description="Helical" evidence="6">
    <location>
        <begin position="21"/>
        <end position="47"/>
    </location>
</feature>
<evidence type="ECO:0000256" key="3">
    <source>
        <dbReference type="ARBA" id="ARBA00022692"/>
    </source>
</evidence>
<evidence type="ECO:0000256" key="4">
    <source>
        <dbReference type="ARBA" id="ARBA00022989"/>
    </source>
</evidence>
<feature type="transmembrane region" description="Helical" evidence="6">
    <location>
        <begin position="314"/>
        <end position="332"/>
    </location>
</feature>
<keyword evidence="2" id="KW-1003">Cell membrane</keyword>
<dbReference type="AlphaFoldDB" id="A0A8J3QPD6"/>
<dbReference type="RefSeq" id="WP_203917765.1">
    <property type="nucleotide sequence ID" value="NZ_BONZ01000021.1"/>
</dbReference>
<evidence type="ECO:0000256" key="5">
    <source>
        <dbReference type="ARBA" id="ARBA00023136"/>
    </source>
</evidence>